<evidence type="ECO:0000256" key="1">
    <source>
        <dbReference type="SAM" id="MobiDB-lite"/>
    </source>
</evidence>
<evidence type="ECO:0000313" key="3">
    <source>
        <dbReference type="Proteomes" id="UP000054350"/>
    </source>
</evidence>
<keyword evidence="3" id="KW-1185">Reference proteome</keyword>
<organism evidence="2 3">
    <name type="scientific">Allomyces macrogynus (strain ATCC 38327)</name>
    <name type="common">Allomyces javanicus var. macrogynus</name>
    <dbReference type="NCBI Taxonomy" id="578462"/>
    <lineage>
        <taxon>Eukaryota</taxon>
        <taxon>Fungi</taxon>
        <taxon>Fungi incertae sedis</taxon>
        <taxon>Blastocladiomycota</taxon>
        <taxon>Blastocladiomycetes</taxon>
        <taxon>Blastocladiales</taxon>
        <taxon>Blastocladiaceae</taxon>
        <taxon>Allomyces</taxon>
    </lineage>
</organism>
<dbReference type="EMBL" id="GG745354">
    <property type="protein sequence ID" value="KNE67919.1"/>
    <property type="molecule type" value="Genomic_DNA"/>
</dbReference>
<feature type="compositionally biased region" description="Polar residues" evidence="1">
    <location>
        <begin position="63"/>
        <end position="73"/>
    </location>
</feature>
<reference evidence="2 3" key="1">
    <citation type="submission" date="2009-11" db="EMBL/GenBank/DDBJ databases">
        <title>Annotation of Allomyces macrogynus ATCC 38327.</title>
        <authorList>
            <consortium name="The Broad Institute Genome Sequencing Platform"/>
            <person name="Russ C."/>
            <person name="Cuomo C."/>
            <person name="Burger G."/>
            <person name="Gray M.W."/>
            <person name="Holland P.W.H."/>
            <person name="King N."/>
            <person name="Lang F.B.F."/>
            <person name="Roger A.J."/>
            <person name="Ruiz-Trillo I."/>
            <person name="Young S.K."/>
            <person name="Zeng Q."/>
            <person name="Gargeya S."/>
            <person name="Fitzgerald M."/>
            <person name="Haas B."/>
            <person name="Abouelleil A."/>
            <person name="Alvarado L."/>
            <person name="Arachchi H.M."/>
            <person name="Berlin A."/>
            <person name="Chapman S.B."/>
            <person name="Gearin G."/>
            <person name="Goldberg J."/>
            <person name="Griggs A."/>
            <person name="Gujja S."/>
            <person name="Hansen M."/>
            <person name="Heiman D."/>
            <person name="Howarth C."/>
            <person name="Larimer J."/>
            <person name="Lui A."/>
            <person name="MacDonald P.J.P."/>
            <person name="McCowen C."/>
            <person name="Montmayeur A."/>
            <person name="Murphy C."/>
            <person name="Neiman D."/>
            <person name="Pearson M."/>
            <person name="Priest M."/>
            <person name="Roberts A."/>
            <person name="Saif S."/>
            <person name="Shea T."/>
            <person name="Sisk P."/>
            <person name="Stolte C."/>
            <person name="Sykes S."/>
            <person name="Wortman J."/>
            <person name="Nusbaum C."/>
            <person name="Birren B."/>
        </authorList>
    </citation>
    <scope>NUCLEOTIDE SEQUENCE [LARGE SCALE GENOMIC DNA]</scope>
    <source>
        <strain evidence="2 3">ATCC 38327</strain>
    </source>
</reference>
<gene>
    <name evidence="2" type="ORF">AMAG_19725</name>
</gene>
<evidence type="ECO:0000313" key="2">
    <source>
        <dbReference type="EMBL" id="KNE67919.1"/>
    </source>
</evidence>
<feature type="region of interest" description="Disordered" evidence="1">
    <location>
        <begin position="56"/>
        <end position="86"/>
    </location>
</feature>
<dbReference type="AlphaFoldDB" id="A0A0L0SZY2"/>
<proteinExistence type="predicted"/>
<sequence>MERVVTLEVVQDAQVMVVGQVQLHGITQLTLRAVRRDLLDSEAKAALTALDTRDDGAREAGVTTPTATKTARSPSPAPAGLFTKADANDTGAFHGTNAHAAPSSSSATAIVWQVAKHVDYYHAPVVPTLFAPKVEHAVRRAIAWLVTAVWSVLVWTRVLDLLAAPRRGQKLM</sequence>
<name>A0A0L0SZY2_ALLM3</name>
<reference evidence="3" key="2">
    <citation type="submission" date="2009-11" db="EMBL/GenBank/DDBJ databases">
        <title>The Genome Sequence of Allomyces macrogynus strain ATCC 38327.</title>
        <authorList>
            <consortium name="The Broad Institute Genome Sequencing Platform"/>
            <person name="Russ C."/>
            <person name="Cuomo C."/>
            <person name="Shea T."/>
            <person name="Young S.K."/>
            <person name="Zeng Q."/>
            <person name="Koehrsen M."/>
            <person name="Haas B."/>
            <person name="Borodovsky M."/>
            <person name="Guigo R."/>
            <person name="Alvarado L."/>
            <person name="Berlin A."/>
            <person name="Borenstein D."/>
            <person name="Chen Z."/>
            <person name="Engels R."/>
            <person name="Freedman E."/>
            <person name="Gellesch M."/>
            <person name="Goldberg J."/>
            <person name="Griggs A."/>
            <person name="Gujja S."/>
            <person name="Heiman D."/>
            <person name="Hepburn T."/>
            <person name="Howarth C."/>
            <person name="Jen D."/>
            <person name="Larson L."/>
            <person name="Lewis B."/>
            <person name="Mehta T."/>
            <person name="Park D."/>
            <person name="Pearson M."/>
            <person name="Roberts A."/>
            <person name="Saif S."/>
            <person name="Shenoy N."/>
            <person name="Sisk P."/>
            <person name="Stolte C."/>
            <person name="Sykes S."/>
            <person name="Walk T."/>
            <person name="White J."/>
            <person name="Yandava C."/>
            <person name="Burger G."/>
            <person name="Gray M.W."/>
            <person name="Holland P.W.H."/>
            <person name="King N."/>
            <person name="Lang F.B.F."/>
            <person name="Roger A.J."/>
            <person name="Ruiz-Trillo I."/>
            <person name="Lander E."/>
            <person name="Nusbaum C."/>
        </authorList>
    </citation>
    <scope>NUCLEOTIDE SEQUENCE [LARGE SCALE GENOMIC DNA]</scope>
    <source>
        <strain evidence="3">ATCC 38327</strain>
    </source>
</reference>
<dbReference type="VEuPathDB" id="FungiDB:AMAG_19725"/>
<protein>
    <submittedName>
        <fullName evidence="2">Uncharacterized protein</fullName>
    </submittedName>
</protein>
<dbReference type="Proteomes" id="UP000054350">
    <property type="component" value="Unassembled WGS sequence"/>
</dbReference>
<accession>A0A0L0SZY2</accession>